<dbReference type="RefSeq" id="XP_009520613.1">
    <property type="nucleotide sequence ID" value="XM_009522318.1"/>
</dbReference>
<gene>
    <name evidence="1" type="ORF">PHYSODRAFT_479555</name>
</gene>
<sequence length="505" mass="57289">MQACPSPRVSKAFVHPLSSPVRPLHHQVAVLAAALLLLLLLDSWWHSGPLHFEEVENEHELDFYPPELLQSAQEIDDSERLHLAVLHEGCMKHRESVITSDFGRNGDKLSSVGRFQRDDKHLRQKLANCPDVEVFLPSGIRGDGYCEDAMGYVKYLQGRALPRWVLDLEFHDEKTGEKLTYHDLCPKTPLIFMNHFWDGVPDSPSWPASKPMYLMPNVEMYELVAEHYWRADVVLCKTAICARRVRMWYQQKGNPRHTRVIYTRHTTSDAALYAKHQLGAKADAHAKNFSNVHFVHTAGKSVFKGTNAVMDCWLSRPDLPPLDVYVDQNIYNEFLRHKYDEPIRAQPQVTVHTGRVPDSMFGKMMVETAFLLCTSVLEGYGHYINQARANAALIVTTDAPPMNELLPAESAVLVPHPSTTVDKQLLGGNFDGEHGLEGVKGMATYVKGAEVCAAVDRILEMTPEQRRAMGERARKQYVLDTRFFAARMAELRALARSGHARWYRP</sequence>
<proteinExistence type="predicted"/>
<evidence type="ECO:0008006" key="3">
    <source>
        <dbReference type="Google" id="ProtNLM"/>
    </source>
</evidence>
<reference evidence="1 2" key="1">
    <citation type="journal article" date="2006" name="Science">
        <title>Phytophthora genome sequences uncover evolutionary origins and mechanisms of pathogenesis.</title>
        <authorList>
            <person name="Tyler B.M."/>
            <person name="Tripathy S."/>
            <person name="Zhang X."/>
            <person name="Dehal P."/>
            <person name="Jiang R.H."/>
            <person name="Aerts A."/>
            <person name="Arredondo F.D."/>
            <person name="Baxter L."/>
            <person name="Bensasson D."/>
            <person name="Beynon J.L."/>
            <person name="Chapman J."/>
            <person name="Damasceno C.M."/>
            <person name="Dorrance A.E."/>
            <person name="Dou D."/>
            <person name="Dickerman A.W."/>
            <person name="Dubchak I.L."/>
            <person name="Garbelotto M."/>
            <person name="Gijzen M."/>
            <person name="Gordon S.G."/>
            <person name="Govers F."/>
            <person name="Grunwald N.J."/>
            <person name="Huang W."/>
            <person name="Ivors K.L."/>
            <person name="Jones R.W."/>
            <person name="Kamoun S."/>
            <person name="Krampis K."/>
            <person name="Lamour K.H."/>
            <person name="Lee M.K."/>
            <person name="McDonald W.H."/>
            <person name="Medina M."/>
            <person name="Meijer H.J."/>
            <person name="Nordberg E.K."/>
            <person name="Maclean D.J."/>
            <person name="Ospina-Giraldo M.D."/>
            <person name="Morris P.F."/>
            <person name="Phuntumart V."/>
            <person name="Putnam N.H."/>
            <person name="Rash S."/>
            <person name="Rose J.K."/>
            <person name="Sakihama Y."/>
            <person name="Salamov A.A."/>
            <person name="Savidor A."/>
            <person name="Scheuring C.F."/>
            <person name="Smith B.M."/>
            <person name="Sobral B.W."/>
            <person name="Terry A."/>
            <person name="Torto-Alalibo T.A."/>
            <person name="Win J."/>
            <person name="Xu Z."/>
            <person name="Zhang H."/>
            <person name="Grigoriev I.V."/>
            <person name="Rokhsar D.S."/>
            <person name="Boore J.L."/>
        </authorList>
    </citation>
    <scope>NUCLEOTIDE SEQUENCE [LARGE SCALE GENOMIC DNA]</scope>
    <source>
        <strain evidence="1 2">P6497</strain>
    </source>
</reference>
<evidence type="ECO:0000313" key="1">
    <source>
        <dbReference type="EMBL" id="EGZ25325.1"/>
    </source>
</evidence>
<dbReference type="AlphaFoldDB" id="G4YS94"/>
<keyword evidence="2" id="KW-1185">Reference proteome</keyword>
<dbReference type="KEGG" id="psoj:PHYSODRAFT_479555"/>
<dbReference type="InParanoid" id="G4YS94"/>
<dbReference type="GeneID" id="20655150"/>
<dbReference type="SUPFAM" id="SSF53756">
    <property type="entry name" value="UDP-Glycosyltransferase/glycogen phosphorylase"/>
    <property type="match status" value="1"/>
</dbReference>
<evidence type="ECO:0000313" key="2">
    <source>
        <dbReference type="Proteomes" id="UP000002640"/>
    </source>
</evidence>
<dbReference type="EMBL" id="JH159152">
    <property type="protein sequence ID" value="EGZ25325.1"/>
    <property type="molecule type" value="Genomic_DNA"/>
</dbReference>
<protein>
    <recommendedName>
        <fullName evidence="3">Glycosyl transferase family 1 domain-containing protein</fullName>
    </recommendedName>
</protein>
<organism evidence="1 2">
    <name type="scientific">Phytophthora sojae (strain P6497)</name>
    <name type="common">Soybean stem and root rot agent</name>
    <name type="synonym">Phytophthora megasperma f. sp. glycines</name>
    <dbReference type="NCBI Taxonomy" id="1094619"/>
    <lineage>
        <taxon>Eukaryota</taxon>
        <taxon>Sar</taxon>
        <taxon>Stramenopiles</taxon>
        <taxon>Oomycota</taxon>
        <taxon>Peronosporomycetes</taxon>
        <taxon>Peronosporales</taxon>
        <taxon>Peronosporaceae</taxon>
        <taxon>Phytophthora</taxon>
    </lineage>
</organism>
<name>G4YS94_PHYSP</name>
<dbReference type="Gene3D" id="3.40.50.2000">
    <property type="entry name" value="Glycogen Phosphorylase B"/>
    <property type="match status" value="1"/>
</dbReference>
<accession>G4YS94</accession>
<dbReference type="Proteomes" id="UP000002640">
    <property type="component" value="Unassembled WGS sequence"/>
</dbReference>